<evidence type="ECO:0000313" key="3">
    <source>
        <dbReference type="Proteomes" id="UP000018208"/>
    </source>
</evidence>
<feature type="compositionally biased region" description="Basic and acidic residues" evidence="1">
    <location>
        <begin position="306"/>
        <end position="322"/>
    </location>
</feature>
<feature type="region of interest" description="Disordered" evidence="1">
    <location>
        <begin position="37"/>
        <end position="62"/>
    </location>
</feature>
<sequence>MRGPNSEAWGRITLGTALWVRGRARLGCRASVARPRALGRMGPNPRDVVPAEPMSQSPTKSCPARFSSAIPAWLTPCVSVSWTERKTRMQLDSSAWTKVTTRHPTHTRPRRCFWARASSRPRRARWSRGRGTFLGRRDPGIMVFCGTMEVRAGYRFMTGAGPGHPLSNTRTGCTQLATNRDVSATPNALLGQYVSTGRCPNHSINTATLARLYSKKLKSFFCRIGYGDCCECRPNYLLSRQNETRRALHQQKQVPRQRPHAAGQPQRQVLGCRRRHPTGRDPGVALLDLLADRCVLLPRPVHNGGHPHEDGDAEHPRADQRLGGHGLQAGPDLGRAGGDRGQDILHGAGHRPLRASEFYFHGSHQVKVLERDGEEHEAGVPHDDAELRERGEDLQLGVEGQQEGAREHGLHDRLAQLVAADRREDGHIAHEALAVLPDAEDQHDRVEYLQALLQQQLDRQRVHEEGREPAGQVRAGVGEERHFGEYAPWYLISGANQK</sequence>
<protein>
    <submittedName>
        <fullName evidence="2">Uncharacterized protein</fullName>
    </submittedName>
</protein>
<proteinExistence type="predicted"/>
<dbReference type="RefSeq" id="XP_067762805.1">
    <property type="nucleotide sequence ID" value="XM_067910049.1"/>
</dbReference>
<keyword evidence="3" id="KW-1185">Reference proteome</keyword>
<evidence type="ECO:0000313" key="2">
    <source>
        <dbReference type="EMBL" id="KAH0572032.1"/>
    </source>
</evidence>
<name>A0A9P8RX17_9EUKA</name>
<dbReference type="AlphaFoldDB" id="A0A9P8RX17"/>
<dbReference type="GeneID" id="94300257"/>
<dbReference type="EMBL" id="AUWU02000006">
    <property type="protein sequence ID" value="KAH0572032.1"/>
    <property type="molecule type" value="Genomic_DNA"/>
</dbReference>
<feature type="region of interest" description="Disordered" evidence="1">
    <location>
        <begin position="247"/>
        <end position="277"/>
    </location>
</feature>
<organism evidence="2 3">
    <name type="scientific">Spironucleus salmonicida</name>
    <dbReference type="NCBI Taxonomy" id="348837"/>
    <lineage>
        <taxon>Eukaryota</taxon>
        <taxon>Metamonada</taxon>
        <taxon>Diplomonadida</taxon>
        <taxon>Hexamitidae</taxon>
        <taxon>Hexamitinae</taxon>
        <taxon>Spironucleus</taxon>
    </lineage>
</organism>
<accession>A0A9P8RX17</accession>
<dbReference type="Proteomes" id="UP000018208">
    <property type="component" value="Unassembled WGS sequence"/>
</dbReference>
<gene>
    <name evidence="2" type="ORF">SS50377_26234</name>
</gene>
<dbReference type="KEGG" id="ssao:94300257"/>
<feature type="region of interest" description="Disordered" evidence="1">
    <location>
        <begin position="301"/>
        <end position="339"/>
    </location>
</feature>
<reference evidence="2 3" key="1">
    <citation type="journal article" date="2014" name="PLoS Genet.">
        <title>The Genome of Spironucleus salmonicida Highlights a Fish Pathogen Adapted to Fluctuating Environments.</title>
        <authorList>
            <person name="Xu F."/>
            <person name="Jerlstrom-Hultqvist J."/>
            <person name="Einarsson E."/>
            <person name="Astvaldsson A."/>
            <person name="Svard S.G."/>
            <person name="Andersson J.O."/>
        </authorList>
    </citation>
    <scope>NUCLEOTIDE SEQUENCE [LARGE SCALE GENOMIC DNA]</scope>
    <source>
        <strain evidence="2 3">ATCC 50377</strain>
    </source>
</reference>
<comment type="caution">
    <text evidence="2">The sequence shown here is derived from an EMBL/GenBank/DDBJ whole genome shotgun (WGS) entry which is preliminary data.</text>
</comment>
<evidence type="ECO:0000256" key="1">
    <source>
        <dbReference type="SAM" id="MobiDB-lite"/>
    </source>
</evidence>